<proteinExistence type="predicted"/>
<dbReference type="OrthoDB" id="767528at2"/>
<dbReference type="Proteomes" id="UP000245647">
    <property type="component" value="Unassembled WGS sequence"/>
</dbReference>
<sequence length="101" mass="11675">MLKDLKTAKEHSLMTGSAKAVESVTRLLQTKAISITDNTVYLYPELWADEEKARIWMKNLHLYCRLTDNLPLGMTLYFKNIETGKLLGFYQDERATIMSNE</sequence>
<protein>
    <submittedName>
        <fullName evidence="1">Uncharacterized protein</fullName>
    </submittedName>
</protein>
<dbReference type="EMBL" id="QEAS01000004">
    <property type="protein sequence ID" value="PWG81454.1"/>
    <property type="molecule type" value="Genomic_DNA"/>
</dbReference>
<name>A0A2U2PJL5_9SPHI</name>
<comment type="caution">
    <text evidence="1">The sequence shown here is derived from an EMBL/GenBank/DDBJ whole genome shotgun (WGS) entry which is preliminary data.</text>
</comment>
<organism evidence="1 2">
    <name type="scientific">Pararcticibacter amylolyticus</name>
    <dbReference type="NCBI Taxonomy" id="2173175"/>
    <lineage>
        <taxon>Bacteria</taxon>
        <taxon>Pseudomonadati</taxon>
        <taxon>Bacteroidota</taxon>
        <taxon>Sphingobacteriia</taxon>
        <taxon>Sphingobacteriales</taxon>
        <taxon>Sphingobacteriaceae</taxon>
        <taxon>Pararcticibacter</taxon>
    </lineage>
</organism>
<dbReference type="RefSeq" id="WP_109414938.1">
    <property type="nucleotide sequence ID" value="NZ_QEAS01000004.1"/>
</dbReference>
<gene>
    <name evidence="1" type="ORF">DDR33_06370</name>
</gene>
<keyword evidence="2" id="KW-1185">Reference proteome</keyword>
<dbReference type="AlphaFoldDB" id="A0A2U2PJL5"/>
<evidence type="ECO:0000313" key="2">
    <source>
        <dbReference type="Proteomes" id="UP000245647"/>
    </source>
</evidence>
<evidence type="ECO:0000313" key="1">
    <source>
        <dbReference type="EMBL" id="PWG81454.1"/>
    </source>
</evidence>
<reference evidence="1 2" key="1">
    <citation type="submission" date="2018-04" db="EMBL/GenBank/DDBJ databases">
        <title>Pedobacter chongqingensis sp. nov., isolated from a rottenly hemp rope.</title>
        <authorList>
            <person name="Cai Y."/>
        </authorList>
    </citation>
    <scope>NUCLEOTIDE SEQUENCE [LARGE SCALE GENOMIC DNA]</scope>
    <source>
        <strain evidence="1 2">FJ4-8</strain>
    </source>
</reference>
<accession>A0A2U2PJL5</accession>